<dbReference type="Pfam" id="PF01663">
    <property type="entry name" value="Phosphodiest"/>
    <property type="match status" value="1"/>
</dbReference>
<dbReference type="InterPro" id="IPR017850">
    <property type="entry name" value="Alkaline_phosphatase_core_sf"/>
</dbReference>
<organism evidence="1 2">
    <name type="scientific">Candidatus Lokiarchaeum ossiferum</name>
    <dbReference type="NCBI Taxonomy" id="2951803"/>
    <lineage>
        <taxon>Archaea</taxon>
        <taxon>Promethearchaeati</taxon>
        <taxon>Promethearchaeota</taxon>
        <taxon>Promethearchaeia</taxon>
        <taxon>Promethearchaeales</taxon>
        <taxon>Promethearchaeaceae</taxon>
        <taxon>Candidatus Lokiarchaeum</taxon>
    </lineage>
</organism>
<dbReference type="PANTHER" id="PTHR10151:SF120">
    <property type="entry name" value="BIS(5'-ADENOSYL)-TRIPHOSPHATASE"/>
    <property type="match status" value="1"/>
</dbReference>
<evidence type="ECO:0008006" key="3">
    <source>
        <dbReference type="Google" id="ProtNLM"/>
    </source>
</evidence>
<proteinExistence type="predicted"/>
<accession>A0ABY6HSI2</accession>
<evidence type="ECO:0000313" key="2">
    <source>
        <dbReference type="Proteomes" id="UP001208689"/>
    </source>
</evidence>
<dbReference type="Gene3D" id="3.40.720.10">
    <property type="entry name" value="Alkaline Phosphatase, subunit A"/>
    <property type="match status" value="1"/>
</dbReference>
<gene>
    <name evidence="1" type="ORF">NEF87_001796</name>
</gene>
<dbReference type="PANTHER" id="PTHR10151">
    <property type="entry name" value="ECTONUCLEOTIDE PYROPHOSPHATASE/PHOSPHODIESTERASE"/>
    <property type="match status" value="1"/>
</dbReference>
<sequence length="390" mass="44394">MIKPNYENQSIVNLMSTILTHMGGHSPYRELENFSSEKLTEAKNVLLLVVDGMGYNFLSKYFPKSFLFQNVKTKMTSIFPSTTAAAMTTFYTGLAPQDHAIPSWFTYLRELGLISTILPFHNRATGYSLQTKTVSAQNILKIESLFNQCDGNQFVFLPKEIAGNPYGNVVLSQTSQCSYKYGSLKSFFKTMLKVLKKNNKSQSSNFLLGYWPNFDSSCHSKGVAHPDTQNHFTLLLNHLEKFIHSIKQISPQTKILITADHGLIDTPPERMLFLEDHPELYKCLTLPLSGEPRAPFFYVRPAKVAQFEAYIQKNLSFAGDLKKGEDLIAANYFGLFPSHPKFEERIGDYVFLMRDNYIFNDRLEGEERNLHIGNHGGLSEDEMFVPLIVF</sequence>
<evidence type="ECO:0000313" key="1">
    <source>
        <dbReference type="EMBL" id="UYP45511.1"/>
    </source>
</evidence>
<reference evidence="1" key="1">
    <citation type="submission" date="2022-09" db="EMBL/GenBank/DDBJ databases">
        <title>Actin cytoskeleton and complex cell architecture in an #Asgard archaeon.</title>
        <authorList>
            <person name="Ponce Toledo R.I."/>
            <person name="Schleper C."/>
            <person name="Rodrigues Oliveira T."/>
            <person name="Wollweber F."/>
            <person name="Xu J."/>
            <person name="Rittmann S."/>
            <person name="Klingl A."/>
            <person name="Pilhofer M."/>
        </authorList>
    </citation>
    <scope>NUCLEOTIDE SEQUENCE</scope>
    <source>
        <strain evidence="1">B-35</strain>
    </source>
</reference>
<protein>
    <recommendedName>
        <fullName evidence="3">Type I phosphodiesterase / nucleotide pyrophosphatase</fullName>
    </recommendedName>
</protein>
<dbReference type="Proteomes" id="UP001208689">
    <property type="component" value="Chromosome"/>
</dbReference>
<dbReference type="SUPFAM" id="SSF53649">
    <property type="entry name" value="Alkaline phosphatase-like"/>
    <property type="match status" value="1"/>
</dbReference>
<name>A0ABY6HSI2_9ARCH</name>
<dbReference type="EMBL" id="CP104013">
    <property type="protein sequence ID" value="UYP45511.1"/>
    <property type="molecule type" value="Genomic_DNA"/>
</dbReference>
<keyword evidence="2" id="KW-1185">Reference proteome</keyword>
<dbReference type="InterPro" id="IPR002591">
    <property type="entry name" value="Phosphodiest/P_Trfase"/>
</dbReference>